<keyword evidence="3" id="KW-1185">Reference proteome</keyword>
<evidence type="ECO:0000256" key="1">
    <source>
        <dbReference type="SAM" id="Phobius"/>
    </source>
</evidence>
<keyword evidence="1" id="KW-0472">Membrane</keyword>
<sequence length="154" mass="17543">MEPDYASYSTTDLEDALRKIDQATYPERTKHIQEELKIRAQTVPTGEKKAEDFDTNEQFYKCPHCEKKIGFFSRTNNSFGRIKHCPHCQQPFESKISAKAATAILIPLVLMNLLVFRPVLESLAFSKFIGTAFVIAVVISASFRFRKLPPQTVN</sequence>
<name>A0A1E7Z919_9ALTE</name>
<evidence type="ECO:0000313" key="3">
    <source>
        <dbReference type="Proteomes" id="UP000175691"/>
    </source>
</evidence>
<reference evidence="2 3" key="1">
    <citation type="submission" date="2016-08" db="EMBL/GenBank/DDBJ databases">
        <authorList>
            <person name="Seilhamer J.J."/>
        </authorList>
    </citation>
    <scope>NUCLEOTIDE SEQUENCE [LARGE SCALE GENOMIC DNA]</scope>
    <source>
        <strain evidence="2 3">KCTC 42603</strain>
    </source>
</reference>
<evidence type="ECO:0000313" key="2">
    <source>
        <dbReference type="EMBL" id="OFC70025.1"/>
    </source>
</evidence>
<keyword evidence="1" id="KW-1133">Transmembrane helix</keyword>
<organism evidence="2 3">
    <name type="scientific">Alteromonas confluentis</name>
    <dbReference type="NCBI Taxonomy" id="1656094"/>
    <lineage>
        <taxon>Bacteria</taxon>
        <taxon>Pseudomonadati</taxon>
        <taxon>Pseudomonadota</taxon>
        <taxon>Gammaproteobacteria</taxon>
        <taxon>Alteromonadales</taxon>
        <taxon>Alteromonadaceae</taxon>
        <taxon>Alteromonas/Salinimonas group</taxon>
        <taxon>Alteromonas</taxon>
    </lineage>
</organism>
<accession>A0A1E7Z919</accession>
<dbReference type="AlphaFoldDB" id="A0A1E7Z919"/>
<proteinExistence type="predicted"/>
<dbReference type="Proteomes" id="UP000175691">
    <property type="component" value="Unassembled WGS sequence"/>
</dbReference>
<feature type="transmembrane region" description="Helical" evidence="1">
    <location>
        <begin position="125"/>
        <end position="145"/>
    </location>
</feature>
<feature type="transmembrane region" description="Helical" evidence="1">
    <location>
        <begin position="100"/>
        <end position="119"/>
    </location>
</feature>
<keyword evidence="1" id="KW-0812">Transmembrane</keyword>
<gene>
    <name evidence="2" type="ORF">BFC18_15725</name>
</gene>
<dbReference type="EMBL" id="MDHN01000032">
    <property type="protein sequence ID" value="OFC70025.1"/>
    <property type="molecule type" value="Genomic_DNA"/>
</dbReference>
<dbReference type="OrthoDB" id="6717714at2"/>
<dbReference type="STRING" id="1656094.BFC18_15725"/>
<dbReference type="RefSeq" id="WP_070126273.1">
    <property type="nucleotide sequence ID" value="NZ_MDHN01000032.1"/>
</dbReference>
<protein>
    <submittedName>
        <fullName evidence="2">Uncharacterized protein</fullName>
    </submittedName>
</protein>
<comment type="caution">
    <text evidence="2">The sequence shown here is derived from an EMBL/GenBank/DDBJ whole genome shotgun (WGS) entry which is preliminary data.</text>
</comment>